<proteinExistence type="predicted"/>
<gene>
    <name evidence="1" type="ORF">QR680_007363</name>
</gene>
<dbReference type="EMBL" id="JAUCMV010000001">
    <property type="protein sequence ID" value="KAK0422099.1"/>
    <property type="molecule type" value="Genomic_DNA"/>
</dbReference>
<reference evidence="1" key="1">
    <citation type="submission" date="2023-06" db="EMBL/GenBank/DDBJ databases">
        <title>Genomic analysis of the entomopathogenic nematode Steinernema hermaphroditum.</title>
        <authorList>
            <person name="Schwarz E.M."/>
            <person name="Heppert J.K."/>
            <person name="Baniya A."/>
            <person name="Schwartz H.T."/>
            <person name="Tan C.-H."/>
            <person name="Antoshechkin I."/>
            <person name="Sternberg P.W."/>
            <person name="Goodrich-Blair H."/>
            <person name="Dillman A.R."/>
        </authorList>
    </citation>
    <scope>NUCLEOTIDE SEQUENCE</scope>
    <source>
        <strain evidence="1">PS9179</strain>
        <tissue evidence="1">Whole animal</tissue>
    </source>
</reference>
<name>A0AA39IF61_9BILA</name>
<accession>A0AA39IF61</accession>
<evidence type="ECO:0000313" key="1">
    <source>
        <dbReference type="EMBL" id="KAK0422099.1"/>
    </source>
</evidence>
<keyword evidence="2" id="KW-1185">Reference proteome</keyword>
<comment type="caution">
    <text evidence="1">The sequence shown here is derived from an EMBL/GenBank/DDBJ whole genome shotgun (WGS) entry which is preliminary data.</text>
</comment>
<protein>
    <submittedName>
        <fullName evidence="1">Uncharacterized protein</fullName>
    </submittedName>
</protein>
<dbReference type="AlphaFoldDB" id="A0AA39IF61"/>
<evidence type="ECO:0000313" key="2">
    <source>
        <dbReference type="Proteomes" id="UP001175271"/>
    </source>
</evidence>
<sequence length="90" mass="10236">MSPFKCCNERSLSTPITYQAARFIIASSVNSALWKDNSRSHLELLRRTTLLLLILIITVFRCLAKKVASNFSLESVRSETDNCYIPIELL</sequence>
<dbReference type="Proteomes" id="UP001175271">
    <property type="component" value="Unassembled WGS sequence"/>
</dbReference>
<organism evidence="1 2">
    <name type="scientific">Steinernema hermaphroditum</name>
    <dbReference type="NCBI Taxonomy" id="289476"/>
    <lineage>
        <taxon>Eukaryota</taxon>
        <taxon>Metazoa</taxon>
        <taxon>Ecdysozoa</taxon>
        <taxon>Nematoda</taxon>
        <taxon>Chromadorea</taxon>
        <taxon>Rhabditida</taxon>
        <taxon>Tylenchina</taxon>
        <taxon>Panagrolaimomorpha</taxon>
        <taxon>Strongyloidoidea</taxon>
        <taxon>Steinernematidae</taxon>
        <taxon>Steinernema</taxon>
    </lineage>
</organism>